<dbReference type="Pfam" id="PF10536">
    <property type="entry name" value="PMD"/>
    <property type="match status" value="1"/>
</dbReference>
<name>A0A2N9IQ05_FAGSY</name>
<dbReference type="AlphaFoldDB" id="A0A2N9IQ05"/>
<accession>A0A2N9IQ05</accession>
<feature type="compositionally biased region" description="Basic and acidic residues" evidence="1">
    <location>
        <begin position="557"/>
        <end position="571"/>
    </location>
</feature>
<feature type="compositionally biased region" description="Low complexity" evidence="1">
    <location>
        <begin position="751"/>
        <end position="772"/>
    </location>
</feature>
<gene>
    <name evidence="3" type="ORF">FSB_LOCUS55479</name>
</gene>
<sequence>MVSSSSTTPVNPTPQLGTGERSETPEAALAASIEAAVDALAVRSSVPGGATPVALSPFFDEPGDPREGSFDFSCPVKDWDWTVSGSEVAVDQAWVPSLDEVSELLILKGNIQPVPINFDFLCAASKDWSHWVDLEILNLDFWDNLRDAGVHWSILISRSCNMFRDTEPLCEVLRRWCPSTHTFFFSWGELTPTLEDIANHWMPPVLGEHSFSNIELSAEEEVIAAALRKQSSTRLSGWPSHFTHHKEAPIHRAAFVLYWLCKCIFGNSPYYSINTVFIPLAIRISTGHCFPFAPLFLGHLYSHLDLFHDCEVEGDSCYILHATFNTTALQTFFWEHSLSYLFVARDKVAAWSRFSDLPQEFLDRFPDFRNNLPLVYRWVGLKTHDHDLVTALDYEENVLLRPYGDDYTGFACVSVFSRFYQPTSSIHDLRANDHRSLAYLSTVSKGFLPVLSTTGVSFIPYCPQRVQRQFGFDQDAGRSEKTPMSVHRKPLISYPCLSAPSQFAISYANSQRLGFTEWDEVRGGWIAYTIHIPQGWRSSITVVENRLIMPSKRGKGSKRDPSVDQAAEKAPKKPAPSPKQTPPKKTKARKKGKSTASASASEKESTTALIEKPTESTAAPSKTKSASASLSKKKPSRKSVGSRPPKSQKKASTSSSSLDEEPPSAALTSLSSKKKFVAPLFPLGAASRMRSKSGSKGTHKSGKSDDDVVDIEDSDMAVDEVITSSLGGDDLQTAAVDQDKNLGKSVADSPEAGAESTEGGHSSSSDSFFDTTPGSVPEEQLLSAGSTADDDDMSGADDSNIGSADLISHDLAIVPHASHSFGDGRDDGAAADSEALPLSFSVPQSVLTSGVTGFDAFMAHIMEGVSLFSATPRLRAIPTSGFVIPASRITSEAPLVAGSPIASEVLMPERVHAQDFMEGEPVVDLRVIPRASSNVDSAVDHGAQTEGANASAADMLVGSEHLENIDLAVVI</sequence>
<dbReference type="PANTHER" id="PTHR46033">
    <property type="entry name" value="PROTEIN MAIN-LIKE 2"/>
    <property type="match status" value="1"/>
</dbReference>
<dbReference type="GO" id="GO:0010073">
    <property type="term" value="P:meristem maintenance"/>
    <property type="evidence" value="ECO:0007669"/>
    <property type="project" value="InterPro"/>
</dbReference>
<proteinExistence type="predicted"/>
<feature type="compositionally biased region" description="Low complexity" evidence="1">
    <location>
        <begin position="616"/>
        <end position="630"/>
    </location>
</feature>
<feature type="domain" description="Aminotransferase-like plant mobile" evidence="2">
    <location>
        <begin position="157"/>
        <end position="476"/>
    </location>
</feature>
<feature type="compositionally biased region" description="Basic residues" evidence="1">
    <location>
        <begin position="689"/>
        <end position="701"/>
    </location>
</feature>
<feature type="region of interest" description="Disordered" evidence="1">
    <location>
        <begin position="1"/>
        <end position="27"/>
    </location>
</feature>
<dbReference type="PANTHER" id="PTHR46033:SF80">
    <property type="entry name" value="PROTEIN MAIN-LIKE 2-LIKE"/>
    <property type="match status" value="1"/>
</dbReference>
<reference evidence="3" key="1">
    <citation type="submission" date="2018-02" db="EMBL/GenBank/DDBJ databases">
        <authorList>
            <person name="Cohen D.B."/>
            <person name="Kent A.D."/>
        </authorList>
    </citation>
    <scope>NUCLEOTIDE SEQUENCE</scope>
</reference>
<organism evidence="3">
    <name type="scientific">Fagus sylvatica</name>
    <name type="common">Beechnut</name>
    <dbReference type="NCBI Taxonomy" id="28930"/>
    <lineage>
        <taxon>Eukaryota</taxon>
        <taxon>Viridiplantae</taxon>
        <taxon>Streptophyta</taxon>
        <taxon>Embryophyta</taxon>
        <taxon>Tracheophyta</taxon>
        <taxon>Spermatophyta</taxon>
        <taxon>Magnoliopsida</taxon>
        <taxon>eudicotyledons</taxon>
        <taxon>Gunneridae</taxon>
        <taxon>Pentapetalae</taxon>
        <taxon>rosids</taxon>
        <taxon>fabids</taxon>
        <taxon>Fagales</taxon>
        <taxon>Fagaceae</taxon>
        <taxon>Fagus</taxon>
    </lineage>
</organism>
<protein>
    <recommendedName>
        <fullName evidence="2">Aminotransferase-like plant mobile domain-containing protein</fullName>
    </recommendedName>
</protein>
<feature type="region of interest" description="Disordered" evidence="1">
    <location>
        <begin position="550"/>
        <end position="779"/>
    </location>
</feature>
<evidence type="ECO:0000259" key="2">
    <source>
        <dbReference type="Pfam" id="PF10536"/>
    </source>
</evidence>
<dbReference type="EMBL" id="OIVN01006199">
    <property type="protein sequence ID" value="SPD27597.1"/>
    <property type="molecule type" value="Genomic_DNA"/>
</dbReference>
<dbReference type="InterPro" id="IPR019557">
    <property type="entry name" value="AminoTfrase-like_pln_mobile"/>
</dbReference>
<feature type="compositionally biased region" description="Low complexity" evidence="1">
    <location>
        <begin position="1"/>
        <end position="14"/>
    </location>
</feature>
<evidence type="ECO:0000313" key="3">
    <source>
        <dbReference type="EMBL" id="SPD27597.1"/>
    </source>
</evidence>
<feature type="compositionally biased region" description="Low complexity" evidence="1">
    <location>
        <begin position="650"/>
        <end position="671"/>
    </location>
</feature>
<evidence type="ECO:0000256" key="1">
    <source>
        <dbReference type="SAM" id="MobiDB-lite"/>
    </source>
</evidence>
<feature type="compositionally biased region" description="Basic residues" evidence="1">
    <location>
        <begin position="582"/>
        <end position="593"/>
    </location>
</feature>
<dbReference type="InterPro" id="IPR044824">
    <property type="entry name" value="MAIN-like"/>
</dbReference>
<feature type="compositionally biased region" description="Acidic residues" evidence="1">
    <location>
        <begin position="707"/>
        <end position="718"/>
    </location>
</feature>